<evidence type="ECO:0000313" key="1">
    <source>
        <dbReference type="EMBL" id="KRL84280.1"/>
    </source>
</evidence>
<dbReference type="InterPro" id="IPR009267">
    <property type="entry name" value="NTP_transf_6"/>
</dbReference>
<comment type="caution">
    <text evidence="1">The sequence shown here is derived from an EMBL/GenBank/DDBJ whole genome shotgun (WGS) entry which is preliminary data.</text>
</comment>
<sequence>MTLEQKLTSLIENDREFHEIFNILREMKLTNAFICAGAIRDLVWNTNEAKPHSLVLGNIDIYYNDPNETYEQYLTKKAELNHRYSKYLWELTNTALKNSRTPTSNNMEDVIASFPETCSAVGICRSPAETIEIIAPYGLEDLFAEKICPTPKYKLENSAETFEQRVTRKKWLENYANAQLVIK</sequence>
<organism evidence="1 2">
    <name type="scientific">Ligilactobacillus apodemi DSM 16634 = JCM 16172</name>
    <dbReference type="NCBI Taxonomy" id="1423724"/>
    <lineage>
        <taxon>Bacteria</taxon>
        <taxon>Bacillati</taxon>
        <taxon>Bacillota</taxon>
        <taxon>Bacilli</taxon>
        <taxon>Lactobacillales</taxon>
        <taxon>Lactobacillaceae</taxon>
        <taxon>Ligilactobacillus</taxon>
    </lineage>
</organism>
<evidence type="ECO:0000313" key="2">
    <source>
        <dbReference type="Proteomes" id="UP000051324"/>
    </source>
</evidence>
<dbReference type="Pfam" id="PF06042">
    <property type="entry name" value="NTP_transf_6"/>
    <property type="match status" value="1"/>
</dbReference>
<dbReference type="AlphaFoldDB" id="A0A0R1TZK2"/>
<dbReference type="PATRIC" id="fig|1423724.4.peg.1631"/>
<dbReference type="PANTHER" id="PTHR39166:SF1">
    <property type="entry name" value="BLL1166 PROTEIN"/>
    <property type="match status" value="1"/>
</dbReference>
<evidence type="ECO:0008006" key="3">
    <source>
        <dbReference type="Google" id="ProtNLM"/>
    </source>
</evidence>
<accession>A0A0R1TZK2</accession>
<dbReference type="RefSeq" id="WP_025087855.1">
    <property type="nucleotide sequence ID" value="NZ_AZFT01000053.1"/>
</dbReference>
<keyword evidence="2" id="KW-1185">Reference proteome</keyword>
<dbReference type="OrthoDB" id="1901124at2"/>
<name>A0A0R1TZK2_9LACO</name>
<proteinExistence type="predicted"/>
<dbReference type="eggNOG" id="COG3575">
    <property type="taxonomic scope" value="Bacteria"/>
</dbReference>
<dbReference type="PANTHER" id="PTHR39166">
    <property type="entry name" value="BLL1166 PROTEIN"/>
    <property type="match status" value="1"/>
</dbReference>
<gene>
    <name evidence="1" type="ORF">FC32_GL001564</name>
</gene>
<dbReference type="EMBL" id="AZFT01000053">
    <property type="protein sequence ID" value="KRL84280.1"/>
    <property type="molecule type" value="Genomic_DNA"/>
</dbReference>
<reference evidence="1 2" key="1">
    <citation type="journal article" date="2015" name="Genome Announc.">
        <title>Expanding the biotechnology potential of lactobacilli through comparative genomics of 213 strains and associated genera.</title>
        <authorList>
            <person name="Sun Z."/>
            <person name="Harris H.M."/>
            <person name="McCann A."/>
            <person name="Guo C."/>
            <person name="Argimon S."/>
            <person name="Zhang W."/>
            <person name="Yang X."/>
            <person name="Jeffery I.B."/>
            <person name="Cooney J.C."/>
            <person name="Kagawa T.F."/>
            <person name="Liu W."/>
            <person name="Song Y."/>
            <person name="Salvetti E."/>
            <person name="Wrobel A."/>
            <person name="Rasinkangas P."/>
            <person name="Parkhill J."/>
            <person name="Rea M.C."/>
            <person name="O'Sullivan O."/>
            <person name="Ritari J."/>
            <person name="Douillard F.P."/>
            <person name="Paul Ross R."/>
            <person name="Yang R."/>
            <person name="Briner A.E."/>
            <person name="Felis G.E."/>
            <person name="de Vos W.M."/>
            <person name="Barrangou R."/>
            <person name="Klaenhammer T.R."/>
            <person name="Caufield P.W."/>
            <person name="Cui Y."/>
            <person name="Zhang H."/>
            <person name="O'Toole P.W."/>
        </authorList>
    </citation>
    <scope>NUCLEOTIDE SEQUENCE [LARGE SCALE GENOMIC DNA]</scope>
    <source>
        <strain evidence="1 2">DSM 16634</strain>
    </source>
</reference>
<dbReference type="Proteomes" id="UP000051324">
    <property type="component" value="Unassembled WGS sequence"/>
</dbReference>
<dbReference type="STRING" id="1423724.FC32_GL001564"/>
<protein>
    <recommendedName>
        <fullName evidence="3">Nucleotidyltransferase family protein</fullName>
    </recommendedName>
</protein>